<dbReference type="NCBIfam" id="TIGR04024">
    <property type="entry name" value="F420_NP1902A"/>
    <property type="match status" value="1"/>
</dbReference>
<dbReference type="PANTHER" id="PTHR43244:SF1">
    <property type="entry name" value="5,10-METHYLENETETRAHYDROMETHANOPTERIN REDUCTASE"/>
    <property type="match status" value="1"/>
</dbReference>
<feature type="domain" description="Luciferase-like" evidence="2">
    <location>
        <begin position="11"/>
        <end position="303"/>
    </location>
</feature>
<reference evidence="3 5" key="1">
    <citation type="submission" date="2022-09" db="EMBL/GenBank/DDBJ databases">
        <title>Enrichment on poylsaccharides allowed isolation of novel metabolic and taxonomic groups of Haloarchaea.</title>
        <authorList>
            <person name="Sorokin D.Y."/>
            <person name="Elcheninov A.G."/>
            <person name="Khizhniak T.V."/>
            <person name="Kolganova T.V."/>
            <person name="Kublanov I.V."/>
        </authorList>
    </citation>
    <scope>NUCLEOTIDE SEQUENCE</scope>
    <source>
        <strain evidence="4 5">AArc-m2/3/4</strain>
        <strain evidence="3">AArc-xg1-1</strain>
    </source>
</reference>
<protein>
    <submittedName>
        <fullName evidence="3">TIGR04024 family LLM class F420-dependent oxidoreductase</fullName>
    </submittedName>
</protein>
<comment type="caution">
    <text evidence="3">The sequence shown here is derived from an EMBL/GenBank/DDBJ whole genome shotgun (WGS) entry which is preliminary data.</text>
</comment>
<sequence>MTERTLHLPVAAQPSVESLVDLARLGERHGYERAWLPETWGRDAVTVLTSIARETDEIGIGSSILPIYSRSPALLGQTAATLQEVSDGRLRLGLGPSGPAVIEGWHGVDFDRPLRRTRETVEIVRAVLSGETVSYDGECFSLAGFRLRCGPPETPVPIDVAGMGPKSVELAGRFADGWHATVFTPDGLEDRLEDLARGVDLGGRDLEDVRVTLSVTACALADGERARELARQHLAFYVGAMGTYYRESLARQGYEPEANEIAAAWASGEPETATDLITDDLLDDLGAAGTPDRAREELATFESIDGVDRVAIGFPRGAETDEIGATLEALAPDAD</sequence>
<dbReference type="EMBL" id="JAOPKA010000001">
    <property type="protein sequence ID" value="MCU4740504.1"/>
    <property type="molecule type" value="Genomic_DNA"/>
</dbReference>
<evidence type="ECO:0000313" key="6">
    <source>
        <dbReference type="Proteomes" id="UP001321018"/>
    </source>
</evidence>
<dbReference type="GO" id="GO:0016705">
    <property type="term" value="F:oxidoreductase activity, acting on paired donors, with incorporation or reduction of molecular oxygen"/>
    <property type="evidence" value="ECO:0007669"/>
    <property type="project" value="InterPro"/>
</dbReference>
<dbReference type="InterPro" id="IPR011251">
    <property type="entry name" value="Luciferase-like_dom"/>
</dbReference>
<evidence type="ECO:0000256" key="1">
    <source>
        <dbReference type="ARBA" id="ARBA00023002"/>
    </source>
</evidence>
<keyword evidence="5" id="KW-1185">Reference proteome</keyword>
<dbReference type="Pfam" id="PF00296">
    <property type="entry name" value="Bac_luciferase"/>
    <property type="match status" value="1"/>
</dbReference>
<dbReference type="SUPFAM" id="SSF51679">
    <property type="entry name" value="Bacterial luciferase-like"/>
    <property type="match status" value="1"/>
</dbReference>
<dbReference type="InterPro" id="IPR023909">
    <property type="entry name" value="F420_NP1902A"/>
</dbReference>
<evidence type="ECO:0000313" key="5">
    <source>
        <dbReference type="Proteomes" id="UP001320972"/>
    </source>
</evidence>
<dbReference type="RefSeq" id="WP_338002331.1">
    <property type="nucleotide sequence ID" value="NZ_JAOPKA010000001.1"/>
</dbReference>
<proteinExistence type="predicted"/>
<dbReference type="PANTHER" id="PTHR43244">
    <property type="match status" value="1"/>
</dbReference>
<evidence type="ECO:0000313" key="4">
    <source>
        <dbReference type="EMBL" id="MCU4971360.1"/>
    </source>
</evidence>
<evidence type="ECO:0000313" key="3">
    <source>
        <dbReference type="EMBL" id="MCU4740504.1"/>
    </source>
</evidence>
<organism evidence="3 6">
    <name type="scientific">Natronoglomus mannanivorans</name>
    <dbReference type="NCBI Taxonomy" id="2979990"/>
    <lineage>
        <taxon>Archaea</taxon>
        <taxon>Methanobacteriati</taxon>
        <taxon>Methanobacteriota</taxon>
        <taxon>Stenosarchaea group</taxon>
        <taxon>Halobacteria</taxon>
        <taxon>Halobacteriales</taxon>
        <taxon>Natrialbaceae</taxon>
        <taxon>Natronoglomus</taxon>
    </lineage>
</organism>
<keyword evidence="1" id="KW-0560">Oxidoreductase</keyword>
<dbReference type="EMBL" id="JAOPKB010000001">
    <property type="protein sequence ID" value="MCU4971360.1"/>
    <property type="molecule type" value="Genomic_DNA"/>
</dbReference>
<name>A0AAP2YX29_9EURY</name>
<dbReference type="Proteomes" id="UP001320972">
    <property type="component" value="Unassembled WGS sequence"/>
</dbReference>
<dbReference type="Gene3D" id="3.20.20.30">
    <property type="entry name" value="Luciferase-like domain"/>
    <property type="match status" value="1"/>
</dbReference>
<gene>
    <name evidence="4" type="ORF">OB955_01220</name>
    <name evidence="3" type="ORF">OB960_03715</name>
</gene>
<dbReference type="Proteomes" id="UP001321018">
    <property type="component" value="Unassembled WGS sequence"/>
</dbReference>
<evidence type="ECO:0000259" key="2">
    <source>
        <dbReference type="Pfam" id="PF00296"/>
    </source>
</evidence>
<dbReference type="InterPro" id="IPR050564">
    <property type="entry name" value="F420-G6PD/mer"/>
</dbReference>
<dbReference type="InterPro" id="IPR036661">
    <property type="entry name" value="Luciferase-like_sf"/>
</dbReference>
<dbReference type="CDD" id="cd01097">
    <property type="entry name" value="Tetrahydromethanopterin_reductase"/>
    <property type="match status" value="1"/>
</dbReference>
<dbReference type="AlphaFoldDB" id="A0AAP2YX29"/>
<accession>A0AAP2YX29</accession>